<dbReference type="Pfam" id="PF00561">
    <property type="entry name" value="Abhydrolase_1"/>
    <property type="match status" value="1"/>
</dbReference>
<accession>F0Z718</accession>
<dbReference type="KEGG" id="dpp:DICPUDRAFT_25440"/>
<dbReference type="SUPFAM" id="SSF53474">
    <property type="entry name" value="alpha/beta-Hydrolases"/>
    <property type="match status" value="1"/>
</dbReference>
<feature type="region of interest" description="Disordered" evidence="1">
    <location>
        <begin position="1"/>
        <end position="27"/>
    </location>
</feature>
<dbReference type="AlphaFoldDB" id="F0Z718"/>
<name>F0Z718_DICPU</name>
<dbReference type="InterPro" id="IPR029058">
    <property type="entry name" value="AB_hydrolase_fold"/>
</dbReference>
<dbReference type="OMA" id="VNDASIY"/>
<dbReference type="PANTHER" id="PTHR43433:SF5">
    <property type="entry name" value="AB HYDROLASE-1 DOMAIN-CONTAINING PROTEIN"/>
    <property type="match status" value="1"/>
</dbReference>
<protein>
    <recommendedName>
        <fullName evidence="2">AB hydrolase-1 domain-containing protein</fullName>
    </recommendedName>
</protein>
<evidence type="ECO:0000313" key="4">
    <source>
        <dbReference type="Proteomes" id="UP000001064"/>
    </source>
</evidence>
<organism evidence="3 4">
    <name type="scientific">Dictyostelium purpureum</name>
    <name type="common">Slime mold</name>
    <dbReference type="NCBI Taxonomy" id="5786"/>
    <lineage>
        <taxon>Eukaryota</taxon>
        <taxon>Amoebozoa</taxon>
        <taxon>Evosea</taxon>
        <taxon>Eumycetozoa</taxon>
        <taxon>Dictyostelia</taxon>
        <taxon>Dictyosteliales</taxon>
        <taxon>Dictyosteliaceae</taxon>
        <taxon>Dictyostelium</taxon>
    </lineage>
</organism>
<dbReference type="GeneID" id="10509140"/>
<evidence type="ECO:0000259" key="2">
    <source>
        <dbReference type="Pfam" id="PF00561"/>
    </source>
</evidence>
<dbReference type="Proteomes" id="UP000001064">
    <property type="component" value="Unassembled WGS sequence"/>
</dbReference>
<dbReference type="PRINTS" id="PR00111">
    <property type="entry name" value="ABHYDROLASE"/>
</dbReference>
<gene>
    <name evidence="3" type="ORF">DICPUDRAFT_25440</name>
</gene>
<dbReference type="Gene3D" id="3.40.50.1820">
    <property type="entry name" value="alpha/beta hydrolase"/>
    <property type="match status" value="1"/>
</dbReference>
<dbReference type="EMBL" id="GL870944">
    <property type="protein sequence ID" value="EGC40255.1"/>
    <property type="molecule type" value="Genomic_DNA"/>
</dbReference>
<dbReference type="OrthoDB" id="17416at2759"/>
<keyword evidence="4" id="KW-1185">Reference proteome</keyword>
<dbReference type="VEuPathDB" id="AmoebaDB:DICPUDRAFT_25440"/>
<reference evidence="4" key="1">
    <citation type="journal article" date="2011" name="Genome Biol.">
        <title>Comparative genomics of the social amoebae Dictyostelium discoideum and Dictyostelium purpureum.</title>
        <authorList>
            <consortium name="US DOE Joint Genome Institute (JGI-PGF)"/>
            <person name="Sucgang R."/>
            <person name="Kuo A."/>
            <person name="Tian X."/>
            <person name="Salerno W."/>
            <person name="Parikh A."/>
            <person name="Feasley C.L."/>
            <person name="Dalin E."/>
            <person name="Tu H."/>
            <person name="Huang E."/>
            <person name="Barry K."/>
            <person name="Lindquist E."/>
            <person name="Shapiro H."/>
            <person name="Bruce D."/>
            <person name="Schmutz J."/>
            <person name="Salamov A."/>
            <person name="Fey P."/>
            <person name="Gaudet P."/>
            <person name="Anjard C."/>
            <person name="Babu M.M."/>
            <person name="Basu S."/>
            <person name="Bushmanova Y."/>
            <person name="van der Wel H."/>
            <person name="Katoh-Kurasawa M."/>
            <person name="Dinh C."/>
            <person name="Coutinho P.M."/>
            <person name="Saito T."/>
            <person name="Elias M."/>
            <person name="Schaap P."/>
            <person name="Kay R.R."/>
            <person name="Henrissat B."/>
            <person name="Eichinger L."/>
            <person name="Rivero F."/>
            <person name="Putnam N.H."/>
            <person name="West C.M."/>
            <person name="Loomis W.F."/>
            <person name="Chisholm R.L."/>
            <person name="Shaulsky G."/>
            <person name="Strassmann J.E."/>
            <person name="Queller D.C."/>
            <person name="Kuspa A."/>
            <person name="Grigoriev I.V."/>
        </authorList>
    </citation>
    <scope>NUCLEOTIDE SEQUENCE [LARGE SCALE GENOMIC DNA]</scope>
    <source>
        <strain evidence="4">QSDP1</strain>
    </source>
</reference>
<dbReference type="STRING" id="5786.F0Z718"/>
<dbReference type="InterPro" id="IPR050471">
    <property type="entry name" value="AB_hydrolase"/>
</dbReference>
<dbReference type="GO" id="GO:0016787">
    <property type="term" value="F:hydrolase activity"/>
    <property type="evidence" value="ECO:0000318"/>
    <property type="project" value="GO_Central"/>
</dbReference>
<sequence length="361" mass="40537">MDNNSGIISGDSGCNSSNSDSFSNTNNNNERKDYAIVGKKRGGPLKLYYETYGNVDAPVKVLFIMGFMATGQDWIPQVEYFKKFKEYEVCIFDNRGIGNSGKAKRYTTSDMALDAVELMDHLKWDTAHIVGASMGGMIAIEFAVRAPIRIRTLTLAVTHSGLSFPPLKGALGFSKSLFHRDFSKKADILLDTLFSKQYLSSQSELDPSKTKRQELIEEYVNKMNSTKAPPISTLFGHMRCIFTHYVSSSRLESIKNQDFPVLVLTGTDDYLVKPKNSFSLKNKLSPTEFIVYENCGHCVNVEKLSEFNHAIENHFMRHKIDSDILKKHLNDREVEKEVDISNSPIVPSVLTNTTAVISEDN</sequence>
<dbReference type="RefSeq" id="XP_003283191.1">
    <property type="nucleotide sequence ID" value="XM_003283143.1"/>
</dbReference>
<evidence type="ECO:0000256" key="1">
    <source>
        <dbReference type="SAM" id="MobiDB-lite"/>
    </source>
</evidence>
<dbReference type="eggNOG" id="KOG4178">
    <property type="taxonomic scope" value="Eukaryota"/>
</dbReference>
<proteinExistence type="predicted"/>
<feature type="domain" description="AB hydrolase-1" evidence="2">
    <location>
        <begin position="61"/>
        <end position="303"/>
    </location>
</feature>
<dbReference type="FunCoup" id="F0Z718">
    <property type="interactions" value="1"/>
</dbReference>
<evidence type="ECO:0000313" key="3">
    <source>
        <dbReference type="EMBL" id="EGC40255.1"/>
    </source>
</evidence>
<dbReference type="InParanoid" id="F0Z718"/>
<dbReference type="InterPro" id="IPR000073">
    <property type="entry name" value="AB_hydrolase_1"/>
</dbReference>
<dbReference type="PANTHER" id="PTHR43433">
    <property type="entry name" value="HYDROLASE, ALPHA/BETA FOLD FAMILY PROTEIN"/>
    <property type="match status" value="1"/>
</dbReference>